<evidence type="ECO:0000313" key="1">
    <source>
        <dbReference type="EMBL" id="JAD42822.1"/>
    </source>
</evidence>
<sequence>MPTSLLTYYDPSKSLTPQQYQSHAYNIKSSSMVVNQCIRG</sequence>
<dbReference type="EMBL" id="GBRH01255073">
    <property type="protein sequence ID" value="JAD42822.1"/>
    <property type="molecule type" value="Transcribed_RNA"/>
</dbReference>
<organism evidence="1">
    <name type="scientific">Arundo donax</name>
    <name type="common">Giant reed</name>
    <name type="synonym">Donax arundinaceus</name>
    <dbReference type="NCBI Taxonomy" id="35708"/>
    <lineage>
        <taxon>Eukaryota</taxon>
        <taxon>Viridiplantae</taxon>
        <taxon>Streptophyta</taxon>
        <taxon>Embryophyta</taxon>
        <taxon>Tracheophyta</taxon>
        <taxon>Spermatophyta</taxon>
        <taxon>Magnoliopsida</taxon>
        <taxon>Liliopsida</taxon>
        <taxon>Poales</taxon>
        <taxon>Poaceae</taxon>
        <taxon>PACMAD clade</taxon>
        <taxon>Arundinoideae</taxon>
        <taxon>Arundineae</taxon>
        <taxon>Arundo</taxon>
    </lineage>
</organism>
<protein>
    <submittedName>
        <fullName evidence="1">Uncharacterized protein</fullName>
    </submittedName>
</protein>
<name>A0A0A9A704_ARUDO</name>
<accession>A0A0A9A704</accession>
<reference evidence="1" key="1">
    <citation type="submission" date="2014-09" db="EMBL/GenBank/DDBJ databases">
        <authorList>
            <person name="Magalhaes I.L.F."/>
            <person name="Oliveira U."/>
            <person name="Santos F.R."/>
            <person name="Vidigal T.H.D.A."/>
            <person name="Brescovit A.D."/>
            <person name="Santos A.J."/>
        </authorList>
    </citation>
    <scope>NUCLEOTIDE SEQUENCE</scope>
    <source>
        <tissue evidence="1">Shoot tissue taken approximately 20 cm above the soil surface</tissue>
    </source>
</reference>
<proteinExistence type="predicted"/>
<dbReference type="AlphaFoldDB" id="A0A0A9A704"/>
<reference evidence="1" key="2">
    <citation type="journal article" date="2015" name="Data Brief">
        <title>Shoot transcriptome of the giant reed, Arundo donax.</title>
        <authorList>
            <person name="Barrero R.A."/>
            <person name="Guerrero F.D."/>
            <person name="Moolhuijzen P."/>
            <person name="Goolsby J.A."/>
            <person name="Tidwell J."/>
            <person name="Bellgard S.E."/>
            <person name="Bellgard M.I."/>
        </authorList>
    </citation>
    <scope>NUCLEOTIDE SEQUENCE</scope>
    <source>
        <tissue evidence="1">Shoot tissue taken approximately 20 cm above the soil surface</tissue>
    </source>
</reference>